<evidence type="ECO:0000313" key="2">
    <source>
        <dbReference type="EMBL" id="GBP36571.1"/>
    </source>
</evidence>
<feature type="compositionally biased region" description="Basic and acidic residues" evidence="1">
    <location>
        <begin position="1"/>
        <end position="19"/>
    </location>
</feature>
<proteinExistence type="predicted"/>
<gene>
    <name evidence="2" type="ORF">EVAR_34314_1</name>
</gene>
<comment type="caution">
    <text evidence="2">The sequence shown here is derived from an EMBL/GenBank/DDBJ whole genome shotgun (WGS) entry which is preliminary data.</text>
</comment>
<dbReference type="EMBL" id="BGZK01000320">
    <property type="protein sequence ID" value="GBP36571.1"/>
    <property type="molecule type" value="Genomic_DNA"/>
</dbReference>
<evidence type="ECO:0000256" key="1">
    <source>
        <dbReference type="SAM" id="MobiDB-lite"/>
    </source>
</evidence>
<name>A0A4C1VCJ6_EUMVA</name>
<accession>A0A4C1VCJ6</accession>
<sequence>MHWRDGVVIEREGIRERKERGRKRKTPSSPGSEQRVGLHAPLGFRSRSDLITNPLRLTDLEGKPSTLALTNPGRMLLHRSLSNNAIITREIDGLTCSPV</sequence>
<keyword evidence="3" id="KW-1185">Reference proteome</keyword>
<protein>
    <submittedName>
        <fullName evidence="2">Uncharacterized protein</fullName>
    </submittedName>
</protein>
<evidence type="ECO:0000313" key="3">
    <source>
        <dbReference type="Proteomes" id="UP000299102"/>
    </source>
</evidence>
<dbReference type="Proteomes" id="UP000299102">
    <property type="component" value="Unassembled WGS sequence"/>
</dbReference>
<organism evidence="2 3">
    <name type="scientific">Eumeta variegata</name>
    <name type="common">Bagworm moth</name>
    <name type="synonym">Eumeta japonica</name>
    <dbReference type="NCBI Taxonomy" id="151549"/>
    <lineage>
        <taxon>Eukaryota</taxon>
        <taxon>Metazoa</taxon>
        <taxon>Ecdysozoa</taxon>
        <taxon>Arthropoda</taxon>
        <taxon>Hexapoda</taxon>
        <taxon>Insecta</taxon>
        <taxon>Pterygota</taxon>
        <taxon>Neoptera</taxon>
        <taxon>Endopterygota</taxon>
        <taxon>Lepidoptera</taxon>
        <taxon>Glossata</taxon>
        <taxon>Ditrysia</taxon>
        <taxon>Tineoidea</taxon>
        <taxon>Psychidae</taxon>
        <taxon>Oiketicinae</taxon>
        <taxon>Eumeta</taxon>
    </lineage>
</organism>
<reference evidence="2 3" key="1">
    <citation type="journal article" date="2019" name="Commun. Biol.">
        <title>The bagworm genome reveals a unique fibroin gene that provides high tensile strength.</title>
        <authorList>
            <person name="Kono N."/>
            <person name="Nakamura H."/>
            <person name="Ohtoshi R."/>
            <person name="Tomita M."/>
            <person name="Numata K."/>
            <person name="Arakawa K."/>
        </authorList>
    </citation>
    <scope>NUCLEOTIDE SEQUENCE [LARGE SCALE GENOMIC DNA]</scope>
</reference>
<feature type="region of interest" description="Disordered" evidence="1">
    <location>
        <begin position="1"/>
        <end position="40"/>
    </location>
</feature>
<dbReference type="AlphaFoldDB" id="A0A4C1VCJ6"/>